<dbReference type="Proteomes" id="UP001061958">
    <property type="component" value="Unassembled WGS sequence"/>
</dbReference>
<dbReference type="InterPro" id="IPR018616">
    <property type="entry name" value="GUCD1"/>
</dbReference>
<dbReference type="PANTHER" id="PTHR31400:SF1">
    <property type="entry name" value="PROTEIN GUCD1"/>
    <property type="match status" value="1"/>
</dbReference>
<sequence length="284" mass="33369">MQFISETVTLKSCTIVSSSTNTKNLDTNKGEEELEDLVPLVPHCRQSFYWDCGLACSYMILRYYGLQVPITELYEKFWTQSVWTIDLVHLLHIYGLQLTYCTTTLGVRMEYSKQEFYQPHFEADKIRVQRLFGTAKSHNLKILKKSVSLEELKKRLARGCFLRNYSNNTGFQNNSERRELLLLLVDKRLLKCNLCQRKTSLLNWFRKLCYPGFLGHYVVLWGYCPRKDIFWYSDPASCQRFCTMRSEVLEQCRKSYGTDEDLVIVHGFHKPSELQFTSSMDTVT</sequence>
<dbReference type="OrthoDB" id="206796at2759"/>
<evidence type="ECO:0000313" key="2">
    <source>
        <dbReference type="Proteomes" id="UP001061958"/>
    </source>
</evidence>
<protein>
    <recommendedName>
        <fullName evidence="3">Guanylyl cyclase</fullName>
    </recommendedName>
</protein>
<reference evidence="1" key="2">
    <citation type="submission" date="2022-01" db="EMBL/GenBank/DDBJ databases">
        <authorList>
            <person name="Hirooka S."/>
            <person name="Miyagishima S.Y."/>
        </authorList>
    </citation>
    <scope>NUCLEOTIDE SEQUENCE</scope>
    <source>
        <strain evidence="1">NBRC 102759</strain>
    </source>
</reference>
<organism evidence="1 2">
    <name type="scientific">Galdieria partita</name>
    <dbReference type="NCBI Taxonomy" id="83374"/>
    <lineage>
        <taxon>Eukaryota</taxon>
        <taxon>Rhodophyta</taxon>
        <taxon>Bangiophyceae</taxon>
        <taxon>Galdieriales</taxon>
        <taxon>Galdieriaceae</taxon>
        <taxon>Galdieria</taxon>
    </lineage>
</organism>
<evidence type="ECO:0008006" key="3">
    <source>
        <dbReference type="Google" id="ProtNLM"/>
    </source>
</evidence>
<comment type="caution">
    <text evidence="1">The sequence shown here is derived from an EMBL/GenBank/DDBJ whole genome shotgun (WGS) entry which is preliminary data.</text>
</comment>
<accession>A0A9C7UPS0</accession>
<dbReference type="AlphaFoldDB" id="A0A9C7UPS0"/>
<keyword evidence="2" id="KW-1185">Reference proteome</keyword>
<reference evidence="1" key="1">
    <citation type="journal article" date="2022" name="Proc. Natl. Acad. Sci. U.S.A.">
        <title>Life cycle and functional genomics of the unicellular red alga Galdieria for elucidating algal and plant evolution and industrial use.</title>
        <authorList>
            <person name="Hirooka S."/>
            <person name="Itabashi T."/>
            <person name="Ichinose T.M."/>
            <person name="Onuma R."/>
            <person name="Fujiwara T."/>
            <person name="Yamashita S."/>
            <person name="Jong L.W."/>
            <person name="Tomita R."/>
            <person name="Iwane A.H."/>
            <person name="Miyagishima S.Y."/>
        </authorList>
    </citation>
    <scope>NUCLEOTIDE SEQUENCE</scope>
    <source>
        <strain evidence="1">NBRC 102759</strain>
    </source>
</reference>
<name>A0A9C7UPS0_9RHOD</name>
<dbReference type="Pfam" id="PF09778">
    <property type="entry name" value="Guanylate_cyc_2"/>
    <property type="match status" value="1"/>
</dbReference>
<proteinExistence type="predicted"/>
<dbReference type="PANTHER" id="PTHR31400">
    <property type="entry name" value="GUANYLYL CYCLASE DOMAIN CONTAINING PROTEIN 1 GUCD1"/>
    <property type="match status" value="1"/>
</dbReference>
<dbReference type="Gene3D" id="3.90.70.10">
    <property type="entry name" value="Cysteine proteinases"/>
    <property type="match status" value="1"/>
</dbReference>
<gene>
    <name evidence="1" type="ORF">GpartN1_g3005.t1</name>
</gene>
<evidence type="ECO:0000313" key="1">
    <source>
        <dbReference type="EMBL" id="GJQ11214.1"/>
    </source>
</evidence>
<dbReference type="EMBL" id="BQMJ01000022">
    <property type="protein sequence ID" value="GJQ11214.1"/>
    <property type="molecule type" value="Genomic_DNA"/>
</dbReference>